<evidence type="ECO:0000256" key="9">
    <source>
        <dbReference type="PIRSR" id="PIRSR000097-2"/>
    </source>
</evidence>
<dbReference type="PROSITE" id="PS00062">
    <property type="entry name" value="ALDOKETO_REDUCTASE_2"/>
    <property type="match status" value="1"/>
</dbReference>
<evidence type="ECO:0000313" key="12">
    <source>
        <dbReference type="EMBL" id="KEF53402.1"/>
    </source>
</evidence>
<evidence type="ECO:0000256" key="6">
    <source>
        <dbReference type="ARBA" id="ARBA00047534"/>
    </source>
</evidence>
<organism evidence="12 13">
    <name type="scientific">Exophiala aquamarina CBS 119918</name>
    <dbReference type="NCBI Taxonomy" id="1182545"/>
    <lineage>
        <taxon>Eukaryota</taxon>
        <taxon>Fungi</taxon>
        <taxon>Dikarya</taxon>
        <taxon>Ascomycota</taxon>
        <taxon>Pezizomycotina</taxon>
        <taxon>Eurotiomycetes</taxon>
        <taxon>Chaetothyriomycetidae</taxon>
        <taxon>Chaetothyriales</taxon>
        <taxon>Herpotrichiellaceae</taxon>
        <taxon>Exophiala</taxon>
    </lineage>
</organism>
<dbReference type="AlphaFoldDB" id="A0A072P154"/>
<comment type="similarity">
    <text evidence="1">Belongs to the aldo/keto reductase family.</text>
</comment>
<feature type="site" description="Lowers pKa of active site Tyr" evidence="10">
    <location>
        <position position="81"/>
    </location>
</feature>
<dbReference type="InterPro" id="IPR020471">
    <property type="entry name" value="AKR"/>
</dbReference>
<reference evidence="12 13" key="1">
    <citation type="submission" date="2013-03" db="EMBL/GenBank/DDBJ databases">
        <title>The Genome Sequence of Exophiala aquamarina CBS 119918.</title>
        <authorList>
            <consortium name="The Broad Institute Genomics Platform"/>
            <person name="Cuomo C."/>
            <person name="de Hoog S."/>
            <person name="Gorbushina A."/>
            <person name="Walker B."/>
            <person name="Young S.K."/>
            <person name="Zeng Q."/>
            <person name="Gargeya S."/>
            <person name="Fitzgerald M."/>
            <person name="Haas B."/>
            <person name="Abouelleil A."/>
            <person name="Allen A.W."/>
            <person name="Alvarado L."/>
            <person name="Arachchi H.M."/>
            <person name="Berlin A.M."/>
            <person name="Chapman S.B."/>
            <person name="Gainer-Dewar J."/>
            <person name="Goldberg J."/>
            <person name="Griggs A."/>
            <person name="Gujja S."/>
            <person name="Hansen M."/>
            <person name="Howarth C."/>
            <person name="Imamovic A."/>
            <person name="Ireland A."/>
            <person name="Larimer J."/>
            <person name="McCowan C."/>
            <person name="Murphy C."/>
            <person name="Pearson M."/>
            <person name="Poon T.W."/>
            <person name="Priest M."/>
            <person name="Roberts A."/>
            <person name="Saif S."/>
            <person name="Shea T."/>
            <person name="Sisk P."/>
            <person name="Sykes S."/>
            <person name="Wortman J."/>
            <person name="Nusbaum C."/>
            <person name="Birren B."/>
        </authorList>
    </citation>
    <scope>NUCLEOTIDE SEQUENCE [LARGE SCALE GENOMIC DNA]</scope>
    <source>
        <strain evidence="12 13">CBS 119918</strain>
    </source>
</reference>
<evidence type="ECO:0000256" key="4">
    <source>
        <dbReference type="ARBA" id="ARBA00023002"/>
    </source>
</evidence>
<dbReference type="EC" id="1.1.1.307" evidence="2"/>
<dbReference type="InterPro" id="IPR036812">
    <property type="entry name" value="NAD(P)_OxRdtase_dom_sf"/>
</dbReference>
<proteinExistence type="inferred from homology"/>
<comment type="function">
    <text evidence="5">Catalyzes the initial reaction in the xylose utilization pathway by reducing D-xylose into xylitol. Xylose is a major component of hemicelluloses such as xylan. Most fungi utilize D-xylose via three enzymatic reactions, xylose reductase (XR), xylitol dehydrogenase (XDH), and xylulokinase, to form xylulose 5-phosphate, which enters pentose phosphate pathway.</text>
</comment>
<dbReference type="InterPro" id="IPR018170">
    <property type="entry name" value="Aldo/ket_reductase_CS"/>
</dbReference>
<dbReference type="Proteomes" id="UP000027920">
    <property type="component" value="Unassembled WGS sequence"/>
</dbReference>
<dbReference type="PANTHER" id="PTHR43827">
    <property type="entry name" value="2,5-DIKETO-D-GLUCONIC ACID REDUCTASE"/>
    <property type="match status" value="1"/>
</dbReference>
<evidence type="ECO:0000256" key="7">
    <source>
        <dbReference type="ARBA" id="ARBA00049485"/>
    </source>
</evidence>
<dbReference type="CDD" id="cd19071">
    <property type="entry name" value="AKR_AKR1-5-like"/>
    <property type="match status" value="1"/>
</dbReference>
<dbReference type="PIRSF" id="PIRSF000097">
    <property type="entry name" value="AKR"/>
    <property type="match status" value="1"/>
</dbReference>
<evidence type="ECO:0000256" key="1">
    <source>
        <dbReference type="ARBA" id="ARBA00007905"/>
    </source>
</evidence>
<keyword evidence="4" id="KW-0560">Oxidoreductase</keyword>
<protein>
    <recommendedName>
        <fullName evidence="2">D-xylose reductase [NAD(P)H]</fullName>
        <ecNumber evidence="2">1.1.1.307</ecNumber>
    </recommendedName>
</protein>
<comment type="catalytic activity">
    <reaction evidence="6">
        <text>xylitol + NADP(+) = D-xylose + NADPH + H(+)</text>
        <dbReference type="Rhea" id="RHEA:27445"/>
        <dbReference type="ChEBI" id="CHEBI:15378"/>
        <dbReference type="ChEBI" id="CHEBI:17151"/>
        <dbReference type="ChEBI" id="CHEBI:53455"/>
        <dbReference type="ChEBI" id="CHEBI:57783"/>
        <dbReference type="ChEBI" id="CHEBI:58349"/>
        <dbReference type="EC" id="1.1.1.307"/>
    </reaction>
</comment>
<dbReference type="STRING" id="1182545.A0A072P154"/>
<dbReference type="GO" id="GO:0016616">
    <property type="term" value="F:oxidoreductase activity, acting on the CH-OH group of donors, NAD or NADP as acceptor"/>
    <property type="evidence" value="ECO:0007669"/>
    <property type="project" value="UniProtKB-ARBA"/>
</dbReference>
<sequence>MAALEPHFPLKVAGGKTIQIPSVGFGTWAADSSWCKASVLTALKAGYRHLDCAWMYGVDAEIGQAIRESGIPRSELFITTKFWPHFAAPENVELCLDQSLKNMGLDYVDLYLAHWPHAEKPISRQALENAIANPTASKAERGILTKTKNGNENASKGSFIPTWNALKKLVVTGKTRAVGVSNFSIGDLKEIIPHADDVPVSCNQVEAHPWLPNNELISFMREHGILATCYSPFAGQQADGKTLLKDPTVVKLAEENSVDIGQLLQSWAVQRGTVPLGKSQTESRIKSNLAIRRLPGEAQAALDALELPDESGRTIRMDLAWGLPLFQNATD</sequence>
<dbReference type="RefSeq" id="XP_013255992.1">
    <property type="nucleotide sequence ID" value="XM_013400538.1"/>
</dbReference>
<evidence type="ECO:0000256" key="10">
    <source>
        <dbReference type="PIRSR" id="PIRSR000097-3"/>
    </source>
</evidence>
<name>A0A072P154_9EURO</name>
<dbReference type="OrthoDB" id="416253at2759"/>
<dbReference type="GeneID" id="25285281"/>
<evidence type="ECO:0000259" key="11">
    <source>
        <dbReference type="Pfam" id="PF00248"/>
    </source>
</evidence>
<evidence type="ECO:0000313" key="13">
    <source>
        <dbReference type="Proteomes" id="UP000027920"/>
    </source>
</evidence>
<dbReference type="Pfam" id="PF00248">
    <property type="entry name" value="Aldo_ket_red"/>
    <property type="match status" value="1"/>
</dbReference>
<dbReference type="Gene3D" id="3.20.20.100">
    <property type="entry name" value="NADP-dependent oxidoreductase domain"/>
    <property type="match status" value="1"/>
</dbReference>
<evidence type="ECO:0000256" key="5">
    <source>
        <dbReference type="ARBA" id="ARBA00025065"/>
    </source>
</evidence>
<feature type="active site" description="Proton donor" evidence="8">
    <location>
        <position position="56"/>
    </location>
</feature>
<dbReference type="InterPro" id="IPR023210">
    <property type="entry name" value="NADP_OxRdtase_dom"/>
</dbReference>
<evidence type="ECO:0000256" key="8">
    <source>
        <dbReference type="PIRSR" id="PIRSR000097-1"/>
    </source>
</evidence>
<dbReference type="VEuPathDB" id="FungiDB:A1O9_10377"/>
<comment type="catalytic activity">
    <reaction evidence="7">
        <text>xylitol + NAD(+) = D-xylose + NADH + H(+)</text>
        <dbReference type="Rhea" id="RHEA:27441"/>
        <dbReference type="ChEBI" id="CHEBI:15378"/>
        <dbReference type="ChEBI" id="CHEBI:17151"/>
        <dbReference type="ChEBI" id="CHEBI:53455"/>
        <dbReference type="ChEBI" id="CHEBI:57540"/>
        <dbReference type="ChEBI" id="CHEBI:57945"/>
        <dbReference type="EC" id="1.1.1.307"/>
    </reaction>
</comment>
<evidence type="ECO:0000256" key="2">
    <source>
        <dbReference type="ARBA" id="ARBA00012845"/>
    </source>
</evidence>
<dbReference type="HOGENOM" id="CLU_023205_0_0_1"/>
<feature type="binding site" evidence="9">
    <location>
        <position position="114"/>
    </location>
    <ligand>
        <name>substrate</name>
    </ligand>
</feature>
<accession>A0A072P154</accession>
<keyword evidence="3" id="KW-0521">NADP</keyword>
<keyword evidence="13" id="KW-1185">Reference proteome</keyword>
<feature type="domain" description="NADP-dependent oxidoreductase" evidence="11">
    <location>
        <begin position="23"/>
        <end position="304"/>
    </location>
</feature>
<evidence type="ECO:0000256" key="3">
    <source>
        <dbReference type="ARBA" id="ARBA00022857"/>
    </source>
</evidence>
<dbReference type="PRINTS" id="PR00069">
    <property type="entry name" value="ALDKETRDTASE"/>
</dbReference>
<comment type="caution">
    <text evidence="12">The sequence shown here is derived from an EMBL/GenBank/DDBJ whole genome shotgun (WGS) entry which is preliminary data.</text>
</comment>
<dbReference type="SUPFAM" id="SSF51430">
    <property type="entry name" value="NAD(P)-linked oxidoreductase"/>
    <property type="match status" value="1"/>
</dbReference>
<dbReference type="PANTHER" id="PTHR43827:SF3">
    <property type="entry name" value="NADP-DEPENDENT OXIDOREDUCTASE DOMAIN-CONTAINING PROTEIN"/>
    <property type="match status" value="1"/>
</dbReference>
<dbReference type="EMBL" id="AMGV01000013">
    <property type="protein sequence ID" value="KEF53402.1"/>
    <property type="molecule type" value="Genomic_DNA"/>
</dbReference>
<gene>
    <name evidence="12" type="ORF">A1O9_10377</name>
</gene>